<dbReference type="Proteomes" id="UP001065549">
    <property type="component" value="Unassembled WGS sequence"/>
</dbReference>
<dbReference type="RefSeq" id="WP_269478884.1">
    <property type="nucleotide sequence ID" value="NZ_JAOSHN010000018.1"/>
</dbReference>
<accession>A0A9J6QZU4</accession>
<reference evidence="1" key="1">
    <citation type="submission" date="2022-09" db="EMBL/GenBank/DDBJ databases">
        <title>Culturomic study of gut microbiota in children with autism spectrum disorder.</title>
        <authorList>
            <person name="Efimov B.A."/>
            <person name="Chaplin A.V."/>
            <person name="Sokolova S.R."/>
            <person name="Pikina A.P."/>
            <person name="Korzhanova M."/>
            <person name="Belova V."/>
            <person name="Korostin D."/>
        </authorList>
    </citation>
    <scope>NUCLEOTIDE SEQUENCE</scope>
    <source>
        <strain evidence="1">ASD5510</strain>
    </source>
</reference>
<gene>
    <name evidence="1" type="ORF">OBO34_21945</name>
</gene>
<keyword evidence="2" id="KW-1185">Reference proteome</keyword>
<evidence type="ECO:0000313" key="2">
    <source>
        <dbReference type="Proteomes" id="UP001065549"/>
    </source>
</evidence>
<dbReference type="EMBL" id="JAOSHN010000018">
    <property type="protein sequence ID" value="MCU7380980.1"/>
    <property type="molecule type" value="Genomic_DNA"/>
</dbReference>
<evidence type="ECO:0000313" key="1">
    <source>
        <dbReference type="EMBL" id="MCU7380980.1"/>
    </source>
</evidence>
<comment type="caution">
    <text evidence="1">The sequence shown here is derived from an EMBL/GenBank/DDBJ whole genome shotgun (WGS) entry which is preliminary data.</text>
</comment>
<dbReference type="AlphaFoldDB" id="A0A9J6QZU4"/>
<protein>
    <submittedName>
        <fullName evidence="1">Uncharacterized protein</fullName>
    </submittedName>
</protein>
<organism evidence="1 2">
    <name type="scientific">Hominibacterium faecale</name>
    <dbReference type="NCBI Taxonomy" id="2839743"/>
    <lineage>
        <taxon>Bacteria</taxon>
        <taxon>Bacillati</taxon>
        <taxon>Bacillota</taxon>
        <taxon>Clostridia</taxon>
        <taxon>Peptostreptococcales</taxon>
        <taxon>Anaerovoracaceae</taxon>
        <taxon>Hominibacterium</taxon>
    </lineage>
</organism>
<proteinExistence type="predicted"/>
<name>A0A9J6QZU4_9FIRM</name>
<sequence length="64" mass="7906">MVDKKIKEEFMQIKTGEEWNAFREKHMPFDFEFDNDMDQHFNELIRSNATKEQLENPHIHYEAF</sequence>